<dbReference type="EMBL" id="JABMIG020000185">
    <property type="protein sequence ID" value="KAL3786932.1"/>
    <property type="molecule type" value="Genomic_DNA"/>
</dbReference>
<dbReference type="Gene3D" id="6.10.140.530">
    <property type="match status" value="9"/>
</dbReference>
<evidence type="ECO:0000313" key="3">
    <source>
        <dbReference type="EMBL" id="KAL3786932.1"/>
    </source>
</evidence>
<name>A0ABD3PGR8_9STRA</name>
<feature type="domain" description="Helicase-associated" evidence="2">
    <location>
        <begin position="606"/>
        <end position="665"/>
    </location>
</feature>
<proteinExistence type="predicted"/>
<gene>
    <name evidence="3" type="ORF">HJC23_013267</name>
</gene>
<protein>
    <recommendedName>
        <fullName evidence="2">Helicase-associated domain-containing protein</fullName>
    </recommendedName>
</protein>
<dbReference type="PANTHER" id="PTHR33418:SF1">
    <property type="entry name" value="HELICASE-ASSOCIATED DOMAIN-CONTAINING PROTEIN"/>
    <property type="match status" value="1"/>
</dbReference>
<feature type="domain" description="Helicase-associated" evidence="2">
    <location>
        <begin position="309"/>
        <end position="368"/>
    </location>
</feature>
<reference evidence="3 4" key="1">
    <citation type="journal article" date="2020" name="G3 (Bethesda)">
        <title>Improved Reference Genome for Cyclotella cryptica CCMP332, a Model for Cell Wall Morphogenesis, Salinity Adaptation, and Lipid Production in Diatoms (Bacillariophyta).</title>
        <authorList>
            <person name="Roberts W.R."/>
            <person name="Downey K.M."/>
            <person name="Ruck E.C."/>
            <person name="Traller J.C."/>
            <person name="Alverson A.J."/>
        </authorList>
    </citation>
    <scope>NUCLEOTIDE SEQUENCE [LARGE SCALE GENOMIC DNA]</scope>
    <source>
        <strain evidence="3 4">CCMP332</strain>
    </source>
</reference>
<feature type="region of interest" description="Disordered" evidence="1">
    <location>
        <begin position="1"/>
        <end position="27"/>
    </location>
</feature>
<evidence type="ECO:0000313" key="4">
    <source>
        <dbReference type="Proteomes" id="UP001516023"/>
    </source>
</evidence>
<feature type="domain" description="Helicase-associated" evidence="2">
    <location>
        <begin position="383"/>
        <end position="448"/>
    </location>
</feature>
<feature type="domain" description="Helicase-associated" evidence="2">
    <location>
        <begin position="542"/>
        <end position="600"/>
    </location>
</feature>
<evidence type="ECO:0000259" key="2">
    <source>
        <dbReference type="Pfam" id="PF03457"/>
    </source>
</evidence>
<dbReference type="AlphaFoldDB" id="A0ABD3PGR8"/>
<dbReference type="Proteomes" id="UP001516023">
    <property type="component" value="Unassembled WGS sequence"/>
</dbReference>
<sequence length="773" mass="90354">MFRRSENHSGRCGLSAGSKQLTSDRSEDERQLKEFNEWLVRWNDYQDQLAKYWSARALEAQRKNTLLRPVGGVASATPMSPDRWELRFQELCEYKREYGDCNVPSSFAYRYKPSLGAWVKRMRGLHNAGKLDHEKVMRLSQIGFDFFPSDTPTIKSSVRWNASFRHLKSYKDKHGNLEVPNGYRPVPGGKQLDQWILRQRRLFKEDKLPVELIKKLEMLGLNLKGRGRPFGYESSESWEQSYHELSKYHEKFGHTDVPEVFQSNLSLGVWVKKQRKLYKMGALHQDRVQKLSEIGFLFHRKENASSITPWETRVSELKAFKDANGHVDVPKSYALNLSLGIWIRNQRLAYSEGKLSENQVKILNDLGFDFTVKSRRSKPLKLWERNFHELVKHKERFGKFRRLLGNCNLSVLSAENPKIADWVKRQKRYYRDKTLSQSRIDRLKEVGVTFQDARTRKVPCNASWEAQYEALLEYKSEHGDINVPSVYPPNQSLYYWICTQRAYFRKSKLSAERLQLLHAIGFDFSQKEEAPKKEKGFLDPIEFNSYVEKLVAYKVKYGDTNVPQRYEANRLGSFVHYMRHYNKTGKLSADQVVRLKEISFDFNVQDSLWNSRCDELASYKEQHGDFCIPYAEYPALHQWKNNQIRRHKKNSLTEDQRDKLTGIGFHFVEGPPKTVNPKKTPMKTTTPVPREPPIGLRVESDPAKREQYLNALWDANYEKCVALVKETGNCDIPLKYAADPSLGAWCFAQRMAFKKNKLSEDRRSKLLGLGFKF</sequence>
<feature type="domain" description="Helicase-associated" evidence="2">
    <location>
        <begin position="462"/>
        <end position="522"/>
    </location>
</feature>
<keyword evidence="4" id="KW-1185">Reference proteome</keyword>
<dbReference type="InterPro" id="IPR005114">
    <property type="entry name" value="Helicase_assoc"/>
</dbReference>
<dbReference type="PANTHER" id="PTHR33418">
    <property type="entry name" value="HELICASE-ASSOCIATED"/>
    <property type="match status" value="1"/>
</dbReference>
<feature type="domain" description="Helicase-associated" evidence="2">
    <location>
        <begin position="235"/>
        <end position="296"/>
    </location>
</feature>
<feature type="compositionally biased region" description="Low complexity" evidence="1">
    <location>
        <begin position="671"/>
        <end position="688"/>
    </location>
</feature>
<feature type="domain" description="Helicase-associated" evidence="2">
    <location>
        <begin position="158"/>
        <end position="220"/>
    </location>
</feature>
<dbReference type="Pfam" id="PF03457">
    <property type="entry name" value="HA"/>
    <property type="match status" value="9"/>
</dbReference>
<organism evidence="3 4">
    <name type="scientific">Cyclotella cryptica</name>
    <dbReference type="NCBI Taxonomy" id="29204"/>
    <lineage>
        <taxon>Eukaryota</taxon>
        <taxon>Sar</taxon>
        <taxon>Stramenopiles</taxon>
        <taxon>Ochrophyta</taxon>
        <taxon>Bacillariophyta</taxon>
        <taxon>Coscinodiscophyceae</taxon>
        <taxon>Thalassiosirophycidae</taxon>
        <taxon>Stephanodiscales</taxon>
        <taxon>Stephanodiscaceae</taxon>
        <taxon>Cyclotella</taxon>
    </lineage>
</organism>
<comment type="caution">
    <text evidence="3">The sequence shown here is derived from an EMBL/GenBank/DDBJ whole genome shotgun (WGS) entry which is preliminary data.</text>
</comment>
<accession>A0ABD3PGR8</accession>
<feature type="domain" description="Helicase-associated" evidence="2">
    <location>
        <begin position="82"/>
        <end position="144"/>
    </location>
</feature>
<feature type="domain" description="Helicase-associated" evidence="2">
    <location>
        <begin position="713"/>
        <end position="771"/>
    </location>
</feature>
<evidence type="ECO:0000256" key="1">
    <source>
        <dbReference type="SAM" id="MobiDB-lite"/>
    </source>
</evidence>
<feature type="region of interest" description="Disordered" evidence="1">
    <location>
        <begin position="671"/>
        <end position="695"/>
    </location>
</feature>